<feature type="transmembrane region" description="Helical" evidence="1">
    <location>
        <begin position="211"/>
        <end position="235"/>
    </location>
</feature>
<evidence type="ECO:0000313" key="3">
    <source>
        <dbReference type="EMBL" id="MFC6293848.1"/>
    </source>
</evidence>
<keyword evidence="3" id="KW-0808">Transferase</keyword>
<dbReference type="GO" id="GO:0004673">
    <property type="term" value="F:protein histidine kinase activity"/>
    <property type="evidence" value="ECO:0007669"/>
    <property type="project" value="UniProtKB-EC"/>
</dbReference>
<dbReference type="Proteomes" id="UP001596227">
    <property type="component" value="Unassembled WGS sequence"/>
</dbReference>
<sequence>MKYTNGVDFDTIRVLNYRYTGEGRTIVYVYWYIAAFDHCYSVMLVFMLQILINRELRQRRVYLTVAIMTLFLTGLYMWFDDYSDIATFIVNMGLLWFVRNKKYFIVTSLTATLAYIFFSFFGNFATETAFHLLHLDVNQWSGWLFELVGETVVTACMLAVAISFQILYKRHQRQFTDGVLLNVVVSALAVVAIAFFAVATAADNYNIGSGFLGILMIILVAILMINGGTFIYLFYSYTMRVQAHRQSLERKQYDIYVSNLESSYQNLRKFRHDYQNILLSLGEYVHAADNPALTHYFDEVVDQSKTSLTRDFGHFDNLDRLKDRSLKAIIQNKFSVARQAGIQVRLEASEPVDELAIDPVTLARVSGILLDNAIEAVTGESDGQIAVAVVKYPKMVELIFSNSLATPISRPAELLTAGRTTKGAGHGQGLATVRELLDPLENVTYELGTATRFEFIISIESE</sequence>
<dbReference type="Gene3D" id="3.30.565.10">
    <property type="entry name" value="Histidine kinase-like ATPase, C-terminal domain"/>
    <property type="match status" value="1"/>
</dbReference>
<evidence type="ECO:0000313" key="4">
    <source>
        <dbReference type="Proteomes" id="UP001596227"/>
    </source>
</evidence>
<dbReference type="InterPro" id="IPR036890">
    <property type="entry name" value="HATPase_C_sf"/>
</dbReference>
<protein>
    <submittedName>
        <fullName evidence="3">Sensor histidine kinase</fullName>
        <ecNumber evidence="3">2.7.13.3</ecNumber>
    </submittedName>
</protein>
<proteinExistence type="predicted"/>
<dbReference type="InterPro" id="IPR032834">
    <property type="entry name" value="NatK-like_C"/>
</dbReference>
<keyword evidence="1" id="KW-1133">Transmembrane helix</keyword>
<keyword evidence="1" id="KW-0472">Membrane</keyword>
<feature type="domain" description="Sensor histidine kinase NatK-like C-terminal" evidence="2">
    <location>
        <begin position="359"/>
        <end position="441"/>
    </location>
</feature>
<organism evidence="3 4">
    <name type="scientific">Lactiplantibacillus daoliensis</name>
    <dbReference type="NCBI Taxonomy" id="2559916"/>
    <lineage>
        <taxon>Bacteria</taxon>
        <taxon>Bacillati</taxon>
        <taxon>Bacillota</taxon>
        <taxon>Bacilli</taxon>
        <taxon>Lactobacillales</taxon>
        <taxon>Lactobacillaceae</taxon>
        <taxon>Lactiplantibacillus</taxon>
    </lineage>
</organism>
<feature type="transmembrane region" description="Helical" evidence="1">
    <location>
        <begin position="103"/>
        <end position="122"/>
    </location>
</feature>
<dbReference type="PANTHER" id="PTHR40448:SF1">
    <property type="entry name" value="TWO-COMPONENT SENSOR HISTIDINE KINASE"/>
    <property type="match status" value="1"/>
</dbReference>
<name>A0ABW1UCQ6_9LACO</name>
<feature type="transmembrane region" description="Helical" evidence="1">
    <location>
        <begin position="82"/>
        <end position="98"/>
    </location>
</feature>
<evidence type="ECO:0000256" key="1">
    <source>
        <dbReference type="SAM" id="Phobius"/>
    </source>
</evidence>
<keyword evidence="1" id="KW-0812">Transmembrane</keyword>
<feature type="transmembrane region" description="Helical" evidence="1">
    <location>
        <begin position="60"/>
        <end position="76"/>
    </location>
</feature>
<reference evidence="4" key="1">
    <citation type="journal article" date="2019" name="Int. J. Syst. Evol. Microbiol.">
        <title>The Global Catalogue of Microorganisms (GCM) 10K type strain sequencing project: providing services to taxonomists for standard genome sequencing and annotation.</title>
        <authorList>
            <consortium name="The Broad Institute Genomics Platform"/>
            <consortium name="The Broad Institute Genome Sequencing Center for Infectious Disease"/>
            <person name="Wu L."/>
            <person name="Ma J."/>
        </authorList>
    </citation>
    <scope>NUCLEOTIDE SEQUENCE [LARGE SCALE GENOMIC DNA]</scope>
    <source>
        <strain evidence="4">CCM 8934</strain>
    </source>
</reference>
<keyword evidence="4" id="KW-1185">Reference proteome</keyword>
<feature type="transmembrane region" description="Helical" evidence="1">
    <location>
        <begin position="142"/>
        <end position="167"/>
    </location>
</feature>
<dbReference type="EC" id="2.7.13.3" evidence="3"/>
<feature type="transmembrane region" description="Helical" evidence="1">
    <location>
        <begin position="179"/>
        <end position="199"/>
    </location>
</feature>
<gene>
    <name evidence="3" type="ORF">ACFQH1_01165</name>
</gene>
<keyword evidence="3" id="KW-0418">Kinase</keyword>
<comment type="caution">
    <text evidence="3">The sequence shown here is derived from an EMBL/GenBank/DDBJ whole genome shotgun (WGS) entry which is preliminary data.</text>
</comment>
<evidence type="ECO:0000259" key="2">
    <source>
        <dbReference type="Pfam" id="PF14501"/>
    </source>
</evidence>
<dbReference type="Pfam" id="PF14501">
    <property type="entry name" value="HATPase_c_5"/>
    <property type="match status" value="1"/>
</dbReference>
<dbReference type="SUPFAM" id="SSF55874">
    <property type="entry name" value="ATPase domain of HSP90 chaperone/DNA topoisomerase II/histidine kinase"/>
    <property type="match status" value="1"/>
</dbReference>
<feature type="transmembrane region" description="Helical" evidence="1">
    <location>
        <begin position="29"/>
        <end position="48"/>
    </location>
</feature>
<dbReference type="RefSeq" id="WP_223876924.1">
    <property type="nucleotide sequence ID" value="NZ_BJDH01000005.1"/>
</dbReference>
<dbReference type="PANTHER" id="PTHR40448">
    <property type="entry name" value="TWO-COMPONENT SENSOR HISTIDINE KINASE"/>
    <property type="match status" value="1"/>
</dbReference>
<dbReference type="EMBL" id="JBHSSB010000004">
    <property type="protein sequence ID" value="MFC6293848.1"/>
    <property type="molecule type" value="Genomic_DNA"/>
</dbReference>
<accession>A0ABW1UCQ6</accession>